<dbReference type="GO" id="GO:0046577">
    <property type="term" value="F:long-chain-alcohol oxidase activity"/>
    <property type="evidence" value="ECO:0007669"/>
    <property type="project" value="UniProtKB-EC"/>
</dbReference>
<keyword evidence="10" id="KW-0560">Oxidoreductase</keyword>
<evidence type="ECO:0000256" key="1">
    <source>
        <dbReference type="ARBA" id="ARBA00000920"/>
    </source>
</evidence>
<keyword evidence="6" id="KW-0285">Flavoprotein</keyword>
<dbReference type="PIRSF" id="PIRSF028937">
    <property type="entry name" value="Lg_Ch_AO"/>
    <property type="match status" value="1"/>
</dbReference>
<dbReference type="InterPro" id="IPR000172">
    <property type="entry name" value="GMC_OxRdtase_N"/>
</dbReference>
<keyword evidence="18" id="KW-1185">Reference proteome</keyword>
<feature type="binding site" evidence="13">
    <location>
        <begin position="230"/>
        <end position="245"/>
    </location>
    <ligand>
        <name>FAD</name>
        <dbReference type="ChEBI" id="CHEBI:57692"/>
    </ligand>
</feature>
<dbReference type="GO" id="GO:0050660">
    <property type="term" value="F:flavin adenine dinucleotide binding"/>
    <property type="evidence" value="ECO:0007669"/>
    <property type="project" value="InterPro"/>
</dbReference>
<evidence type="ECO:0000256" key="4">
    <source>
        <dbReference type="ARBA" id="ARBA00010790"/>
    </source>
</evidence>
<feature type="region of interest" description="Disordered" evidence="14">
    <location>
        <begin position="862"/>
        <end position="883"/>
    </location>
</feature>
<organism evidence="17 18">
    <name type="scientific">Chlorella vulgaris</name>
    <name type="common">Green alga</name>
    <dbReference type="NCBI Taxonomy" id="3077"/>
    <lineage>
        <taxon>Eukaryota</taxon>
        <taxon>Viridiplantae</taxon>
        <taxon>Chlorophyta</taxon>
        <taxon>core chlorophytes</taxon>
        <taxon>Trebouxiophyceae</taxon>
        <taxon>Chlorellales</taxon>
        <taxon>Chlorellaceae</taxon>
        <taxon>Chlorella clade</taxon>
        <taxon>Chlorella</taxon>
    </lineage>
</organism>
<dbReference type="EMBL" id="SIDB01000012">
    <property type="protein sequence ID" value="KAI3424736.1"/>
    <property type="molecule type" value="Genomic_DNA"/>
</dbReference>
<evidence type="ECO:0000259" key="16">
    <source>
        <dbReference type="Pfam" id="PF05199"/>
    </source>
</evidence>
<dbReference type="AlphaFoldDB" id="A0A9D4TFZ4"/>
<feature type="domain" description="Glucose-methanol-choline oxidoreductase N-terminal" evidence="15">
    <location>
        <begin position="278"/>
        <end position="504"/>
    </location>
</feature>
<dbReference type="InterPro" id="IPR036188">
    <property type="entry name" value="FAD/NAD-bd_sf"/>
</dbReference>
<evidence type="ECO:0000256" key="14">
    <source>
        <dbReference type="SAM" id="MobiDB-lite"/>
    </source>
</evidence>
<proteinExistence type="inferred from homology"/>
<dbReference type="InterPro" id="IPR012400">
    <property type="entry name" value="Long_Oxdase"/>
</dbReference>
<dbReference type="Pfam" id="PF00732">
    <property type="entry name" value="GMC_oxred_N"/>
    <property type="match status" value="1"/>
</dbReference>
<gene>
    <name evidence="17" type="ORF">D9Q98_008125</name>
</gene>
<feature type="compositionally biased region" description="Gly residues" evidence="14">
    <location>
        <begin position="717"/>
        <end position="739"/>
    </location>
</feature>
<dbReference type="Gene3D" id="3.50.50.60">
    <property type="entry name" value="FAD/NAD(P)-binding domain"/>
    <property type="match status" value="2"/>
</dbReference>
<comment type="function">
    <text evidence="2">Long-chain fatty alcohol oxidase involved in the omega-oxidation pathway of lipid degradation.</text>
</comment>
<dbReference type="SUPFAM" id="SSF51905">
    <property type="entry name" value="FAD/NAD(P)-binding domain"/>
    <property type="match status" value="1"/>
</dbReference>
<feature type="region of interest" description="Disordered" evidence="14">
    <location>
        <begin position="712"/>
        <end position="749"/>
    </location>
</feature>
<evidence type="ECO:0000256" key="2">
    <source>
        <dbReference type="ARBA" id="ARBA00003842"/>
    </source>
</evidence>
<comment type="caution">
    <text evidence="17">The sequence shown here is derived from an EMBL/GenBank/DDBJ whole genome shotgun (WGS) entry which is preliminary data.</text>
</comment>
<evidence type="ECO:0000259" key="15">
    <source>
        <dbReference type="Pfam" id="PF00732"/>
    </source>
</evidence>
<keyword evidence="8 13" id="KW-0274">FAD</keyword>
<dbReference type="InterPro" id="IPR007867">
    <property type="entry name" value="GMC_OxRtase_C"/>
</dbReference>
<dbReference type="OrthoDB" id="269227at2759"/>
<evidence type="ECO:0000256" key="3">
    <source>
        <dbReference type="ARBA" id="ARBA00004370"/>
    </source>
</evidence>
<evidence type="ECO:0000256" key="10">
    <source>
        <dbReference type="ARBA" id="ARBA00023002"/>
    </source>
</evidence>
<evidence type="ECO:0000256" key="9">
    <source>
        <dbReference type="ARBA" id="ARBA00022989"/>
    </source>
</evidence>
<keyword evidence="9" id="KW-1133">Transmembrane helix</keyword>
<dbReference type="PANTHER" id="PTHR46056">
    <property type="entry name" value="LONG-CHAIN-ALCOHOL OXIDASE"/>
    <property type="match status" value="1"/>
</dbReference>
<feature type="compositionally biased region" description="Low complexity" evidence="14">
    <location>
        <begin position="740"/>
        <end position="749"/>
    </location>
</feature>
<evidence type="ECO:0000256" key="8">
    <source>
        <dbReference type="ARBA" id="ARBA00022827"/>
    </source>
</evidence>
<name>A0A9D4TFZ4_CHLVU</name>
<dbReference type="Proteomes" id="UP001055712">
    <property type="component" value="Unassembled WGS sequence"/>
</dbReference>
<feature type="region of interest" description="Disordered" evidence="14">
    <location>
        <begin position="515"/>
        <end position="577"/>
    </location>
</feature>
<comment type="subcellular location">
    <subcellularLocation>
        <location evidence="3">Membrane</location>
    </subcellularLocation>
</comment>
<reference evidence="17" key="1">
    <citation type="journal article" date="2019" name="Plant J.">
        <title>Chlorella vulgaris genome assembly and annotation reveals the molecular basis for metabolic acclimation to high light conditions.</title>
        <authorList>
            <person name="Cecchin M."/>
            <person name="Marcolungo L."/>
            <person name="Rossato M."/>
            <person name="Girolomoni L."/>
            <person name="Cosentino E."/>
            <person name="Cuine S."/>
            <person name="Li-Beisson Y."/>
            <person name="Delledonne M."/>
            <person name="Ballottari M."/>
        </authorList>
    </citation>
    <scope>NUCLEOTIDE SEQUENCE</scope>
    <source>
        <strain evidence="17">211/11P</strain>
    </source>
</reference>
<evidence type="ECO:0000313" key="17">
    <source>
        <dbReference type="EMBL" id="KAI3424736.1"/>
    </source>
</evidence>
<evidence type="ECO:0000256" key="11">
    <source>
        <dbReference type="ARBA" id="ARBA00023136"/>
    </source>
</evidence>
<protein>
    <recommendedName>
        <fullName evidence="5">long-chain-alcohol oxidase</fullName>
        <ecNumber evidence="5">1.1.3.20</ecNumber>
    </recommendedName>
</protein>
<reference evidence="17" key="2">
    <citation type="submission" date="2020-11" db="EMBL/GenBank/DDBJ databases">
        <authorList>
            <person name="Cecchin M."/>
            <person name="Marcolungo L."/>
            <person name="Rossato M."/>
            <person name="Girolomoni L."/>
            <person name="Cosentino E."/>
            <person name="Cuine S."/>
            <person name="Li-Beisson Y."/>
            <person name="Delledonne M."/>
            <person name="Ballottari M."/>
        </authorList>
    </citation>
    <scope>NUCLEOTIDE SEQUENCE</scope>
    <source>
        <strain evidence="17">211/11P</strain>
        <tissue evidence="17">Whole cell</tissue>
    </source>
</reference>
<keyword evidence="7" id="KW-0812">Transmembrane</keyword>
<dbReference type="PANTHER" id="PTHR46056:SF12">
    <property type="entry name" value="LONG-CHAIN-ALCOHOL OXIDASE"/>
    <property type="match status" value="1"/>
</dbReference>
<keyword evidence="11" id="KW-0472">Membrane</keyword>
<dbReference type="EC" id="1.1.3.20" evidence="5"/>
<sequence>MEGRLASLRAVADALIPPLEERAAAVSTVDPRAAALFRHSGCSDEVLYKVIELIEVRLPPEARRELFLLLRLMGSRLGSMLLLGRAAFSSRLSLPTSFRDLPRQQREAVLQAWSASPDPRMRKAFKGLKSLILSVQFSYLAPDGTSDLLAAMRYPITDPQRPALPAPAAAAAETAVTAALVDLSAHDSSPGSAAGAGAALAAKGIRVLWPGDFGGSAAAAREHPQLAVQCDVVVVGSGAGGGVVAANLARAGLKVVVLEKAGFVPAREMSLQEGETFRSMYEQGGILASEDASITVLAGSTLGGGTRVNWCASFKTPAHVRREWAAEHGLPAFASPAYDEALEAVCSRLGVHTGFKHSGMCSALQGGLQGLGVHCEEVPRNCLNPDCGGHCCLGCARGGKQDTVNTWLADACQAGARIITGVSAERVILDSNTGGDRSKGGHSRGRKAVGVLALAGTTAAPLRLAILASTVVSSAGTIHSPALLLRSGISCGGAVGTNLRLHPCTCVVGVFPPGHRQQPQQQQGQGQAPQQPATGRPVGDLEDLAGAPGSRTGGQEAQPQQEQQQQEQRRLHMVPGQEGGSIRCWEGTLMSIFSNQVGDWEGSGYGSLLYTPAVHPGLFAAAAPWVSGEDHKELMLQYADCCIVLVLVRDQDAGRVTIDRSGRPRIHYTLSKRDEGSMNKGIELGLRCMAAAGAHTVLTMLNSPAGRFAFTQLGDAPGEGTGSGSGGAAGSGNPAGGGDSQANGAAGDAAAGQQEAVLAGSAAGGREAFESYLERVAQTGVVPLQMPLFCAHQMGTCRLGASPTMSVTDMSGECWDVAGLFCMDGSALPTSTGVNPMISIEATAYMLSKQLGARLIKATGAANSGGGNKWHDGKRRASPSPKL</sequence>
<feature type="compositionally biased region" description="Low complexity" evidence="14">
    <location>
        <begin position="517"/>
        <end position="533"/>
    </location>
</feature>
<evidence type="ECO:0000256" key="13">
    <source>
        <dbReference type="PIRSR" id="PIRSR028937-2"/>
    </source>
</evidence>
<accession>A0A9D4TFZ4</accession>
<comment type="similarity">
    <text evidence="4">Belongs to the GMC oxidoreductase family.</text>
</comment>
<evidence type="ECO:0000256" key="12">
    <source>
        <dbReference type="PIRSR" id="PIRSR028937-1"/>
    </source>
</evidence>
<evidence type="ECO:0000313" key="18">
    <source>
        <dbReference type="Proteomes" id="UP001055712"/>
    </source>
</evidence>
<feature type="domain" description="Glucose-methanol-choline oxidoreductase C-terminal" evidence="16">
    <location>
        <begin position="652"/>
        <end position="844"/>
    </location>
</feature>
<comment type="catalytic activity">
    <reaction evidence="1">
        <text>a long-chain primary fatty alcohol + O2 = a long-chain fatty aldehyde + H2O2</text>
        <dbReference type="Rhea" id="RHEA:22756"/>
        <dbReference type="ChEBI" id="CHEBI:15379"/>
        <dbReference type="ChEBI" id="CHEBI:16240"/>
        <dbReference type="ChEBI" id="CHEBI:17176"/>
        <dbReference type="ChEBI" id="CHEBI:77396"/>
        <dbReference type="EC" id="1.1.3.20"/>
    </reaction>
</comment>
<evidence type="ECO:0000256" key="5">
    <source>
        <dbReference type="ARBA" id="ARBA00013125"/>
    </source>
</evidence>
<feature type="compositionally biased region" description="Low complexity" evidence="14">
    <location>
        <begin position="555"/>
        <end position="566"/>
    </location>
</feature>
<feature type="active site" description="Proton acceptor" evidence="12">
    <location>
        <position position="792"/>
    </location>
</feature>
<evidence type="ECO:0000256" key="6">
    <source>
        <dbReference type="ARBA" id="ARBA00022630"/>
    </source>
</evidence>
<evidence type="ECO:0000256" key="7">
    <source>
        <dbReference type="ARBA" id="ARBA00022692"/>
    </source>
</evidence>
<dbReference type="GO" id="GO:0016020">
    <property type="term" value="C:membrane"/>
    <property type="evidence" value="ECO:0007669"/>
    <property type="project" value="UniProtKB-SubCell"/>
</dbReference>
<dbReference type="Pfam" id="PF05199">
    <property type="entry name" value="GMC_oxred_C"/>
    <property type="match status" value="1"/>
</dbReference>